<dbReference type="Proteomes" id="UP000800082">
    <property type="component" value="Unassembled WGS sequence"/>
</dbReference>
<evidence type="ECO:0000313" key="2">
    <source>
        <dbReference type="EMBL" id="KAF1934052.1"/>
    </source>
</evidence>
<gene>
    <name evidence="2" type="ORF">M421DRAFT_111689</name>
</gene>
<dbReference type="EMBL" id="ML978956">
    <property type="protein sequence ID" value="KAF1934052.1"/>
    <property type="molecule type" value="Genomic_DNA"/>
</dbReference>
<dbReference type="AlphaFoldDB" id="A0A6A5S1Q3"/>
<name>A0A6A5S1Q3_9PLEO</name>
<evidence type="ECO:0000313" key="3">
    <source>
        <dbReference type="Proteomes" id="UP000800082"/>
    </source>
</evidence>
<dbReference type="RefSeq" id="XP_033454300.1">
    <property type="nucleotide sequence ID" value="XM_033587205.1"/>
</dbReference>
<proteinExistence type="predicted"/>
<keyword evidence="3" id="KW-1185">Reference proteome</keyword>
<sequence>MGAPSHSREPTDVLQGVVFTLLEVFDAARDLYQTLTNKEKKDLEKKLRSKGYPSSRKLEVIDDTEVDGNRAILTDKLALLRRYEDGLRDVGPAFAVGDALSHVSLQSEVIKLQGVLLTTFLYGPTSSDPIPQQLSKIDAASHAAVVAAVDIMDASQLRLEAERRASSVSVSRRGSLRAPSMPGSFHQDEEQSTTLVSYRDPPQIRAGSPANTTILSRGRPDLDDVDTRSLRSYNKRAATNTDSLYCSYARDLDRYRLQQLGPSITDACTPSCPDCKRTIHLSSGKTWEVLKRDTGYERCFQISNRFVVKCHRPGADAGYACMLCSKADDDVTICGDVKALVKHMCEDHKTSEFKAEEDITEVVELALGEHRRDSELGHFSSRSSRRSASVSSHRRGSKPHIYDREVEAIEIRMPRRGA</sequence>
<accession>A0A6A5S1Q3</accession>
<feature type="compositionally biased region" description="Low complexity" evidence="1">
    <location>
        <begin position="380"/>
        <end position="391"/>
    </location>
</feature>
<dbReference type="PANTHER" id="PTHR42354:SF1">
    <property type="entry name" value="C2H2-TYPE DOMAIN-CONTAINING PROTEIN"/>
    <property type="match status" value="1"/>
</dbReference>
<feature type="region of interest" description="Disordered" evidence="1">
    <location>
        <begin position="374"/>
        <end position="402"/>
    </location>
</feature>
<evidence type="ECO:0000256" key="1">
    <source>
        <dbReference type="SAM" id="MobiDB-lite"/>
    </source>
</evidence>
<feature type="region of interest" description="Disordered" evidence="1">
    <location>
        <begin position="170"/>
        <end position="221"/>
    </location>
</feature>
<dbReference type="GeneID" id="54344851"/>
<protein>
    <submittedName>
        <fullName evidence="2">Uncharacterized protein</fullName>
    </submittedName>
</protein>
<organism evidence="2 3">
    <name type="scientific">Didymella exigua CBS 183.55</name>
    <dbReference type="NCBI Taxonomy" id="1150837"/>
    <lineage>
        <taxon>Eukaryota</taxon>
        <taxon>Fungi</taxon>
        <taxon>Dikarya</taxon>
        <taxon>Ascomycota</taxon>
        <taxon>Pezizomycotina</taxon>
        <taxon>Dothideomycetes</taxon>
        <taxon>Pleosporomycetidae</taxon>
        <taxon>Pleosporales</taxon>
        <taxon>Pleosporineae</taxon>
        <taxon>Didymellaceae</taxon>
        <taxon>Didymella</taxon>
    </lineage>
</organism>
<reference evidence="2" key="1">
    <citation type="journal article" date="2020" name="Stud. Mycol.">
        <title>101 Dothideomycetes genomes: a test case for predicting lifestyles and emergence of pathogens.</title>
        <authorList>
            <person name="Haridas S."/>
            <person name="Albert R."/>
            <person name="Binder M."/>
            <person name="Bloem J."/>
            <person name="Labutti K."/>
            <person name="Salamov A."/>
            <person name="Andreopoulos B."/>
            <person name="Baker S."/>
            <person name="Barry K."/>
            <person name="Bills G."/>
            <person name="Bluhm B."/>
            <person name="Cannon C."/>
            <person name="Castanera R."/>
            <person name="Culley D."/>
            <person name="Daum C."/>
            <person name="Ezra D."/>
            <person name="Gonzalez J."/>
            <person name="Henrissat B."/>
            <person name="Kuo A."/>
            <person name="Liang C."/>
            <person name="Lipzen A."/>
            <person name="Lutzoni F."/>
            <person name="Magnuson J."/>
            <person name="Mondo S."/>
            <person name="Nolan M."/>
            <person name="Ohm R."/>
            <person name="Pangilinan J."/>
            <person name="Park H.-J."/>
            <person name="Ramirez L."/>
            <person name="Alfaro M."/>
            <person name="Sun H."/>
            <person name="Tritt A."/>
            <person name="Yoshinaga Y."/>
            <person name="Zwiers L.-H."/>
            <person name="Turgeon B."/>
            <person name="Goodwin S."/>
            <person name="Spatafora J."/>
            <person name="Crous P."/>
            <person name="Grigoriev I."/>
        </authorList>
    </citation>
    <scope>NUCLEOTIDE SEQUENCE</scope>
    <source>
        <strain evidence="2">CBS 183.55</strain>
    </source>
</reference>
<dbReference type="PANTHER" id="PTHR42354">
    <property type="entry name" value="C2H2-TYPE DOMAIN-CONTAINING PROTEIN"/>
    <property type="match status" value="1"/>
</dbReference>
<dbReference type="OrthoDB" id="5309037at2759"/>